<dbReference type="RefSeq" id="WP_114126616.1">
    <property type="nucleotide sequence ID" value="NZ_QOUI01000006.1"/>
</dbReference>
<evidence type="ECO:0000256" key="6">
    <source>
        <dbReference type="SAM" id="Phobius"/>
    </source>
</evidence>
<gene>
    <name evidence="8" type="ORF">DT076_10360</name>
</gene>
<evidence type="ECO:0000256" key="4">
    <source>
        <dbReference type="ARBA" id="ARBA00022989"/>
    </source>
</evidence>
<feature type="transmembrane region" description="Helical" evidence="6">
    <location>
        <begin position="87"/>
        <end position="106"/>
    </location>
</feature>
<name>A0A367YU59_9ACTN</name>
<reference evidence="8 9" key="1">
    <citation type="submission" date="2018-07" db="EMBL/GenBank/DDBJ databases">
        <title>Desertimonas flava gen. nov. sp. nov.</title>
        <authorList>
            <person name="Liu S."/>
        </authorList>
    </citation>
    <scope>NUCLEOTIDE SEQUENCE [LARGE SCALE GENOMIC DNA]</scope>
    <source>
        <strain evidence="8 9">16Sb5-5</strain>
    </source>
</reference>
<keyword evidence="3 6" id="KW-0812">Transmembrane</keyword>
<protein>
    <submittedName>
        <fullName evidence="8">Type II secretion system protein F</fullName>
    </submittedName>
</protein>
<dbReference type="Pfam" id="PF00482">
    <property type="entry name" value="T2SSF"/>
    <property type="match status" value="1"/>
</dbReference>
<keyword evidence="4 6" id="KW-1133">Transmembrane helix</keyword>
<feature type="transmembrane region" description="Helical" evidence="6">
    <location>
        <begin position="284"/>
        <end position="304"/>
    </location>
</feature>
<feature type="transmembrane region" description="Helical" evidence="6">
    <location>
        <begin position="112"/>
        <end position="131"/>
    </location>
</feature>
<accession>A0A367YU59</accession>
<keyword evidence="2" id="KW-1003">Cell membrane</keyword>
<feature type="domain" description="Type II secretion system protein GspF" evidence="7">
    <location>
        <begin position="145"/>
        <end position="269"/>
    </location>
</feature>
<evidence type="ECO:0000313" key="8">
    <source>
        <dbReference type="EMBL" id="RCK69297.1"/>
    </source>
</evidence>
<dbReference type="EMBL" id="QOUI01000006">
    <property type="protein sequence ID" value="RCK69297.1"/>
    <property type="molecule type" value="Genomic_DNA"/>
</dbReference>
<dbReference type="PANTHER" id="PTHR35007:SF1">
    <property type="entry name" value="PILUS ASSEMBLY PROTEIN"/>
    <property type="match status" value="1"/>
</dbReference>
<feature type="transmembrane region" description="Helical" evidence="6">
    <location>
        <begin position="6"/>
        <end position="27"/>
    </location>
</feature>
<dbReference type="InterPro" id="IPR042094">
    <property type="entry name" value="T2SS_GspF_sf"/>
</dbReference>
<sequence length="312" mass="32599">MTWTATLGVAACAVALLLAVWALLAPGPARLPLARRRPGAQPDPTLLSAAATRATGLVERPLRSRGLLQSGAAALEQAGVKMRPQDAAVLIVVGMVVALAAGSALAGPLLGLALAVAVPLVTKAVLGILAGRRQKAFADQLEDSLQLMAGSLRAGHSMLQALDSVSREAEHPTSEEFARIINENRVGRELGAALEDTARRMGSEDFDWVTQAIAINREVGGNLAEVLDQVAGTIRERAQIRRQVRALSAEGRLSAYVLMALPVCIVAFLSVASPGYLAGFTSNVLGYAMIAVSVVLMGVGALWLRKATSITF</sequence>
<evidence type="ECO:0000256" key="5">
    <source>
        <dbReference type="ARBA" id="ARBA00023136"/>
    </source>
</evidence>
<dbReference type="Proteomes" id="UP000252770">
    <property type="component" value="Unassembled WGS sequence"/>
</dbReference>
<evidence type="ECO:0000259" key="7">
    <source>
        <dbReference type="Pfam" id="PF00482"/>
    </source>
</evidence>
<comment type="subcellular location">
    <subcellularLocation>
        <location evidence="1">Cell membrane</location>
        <topology evidence="1">Multi-pass membrane protein</topology>
    </subcellularLocation>
</comment>
<dbReference type="Gene3D" id="1.20.81.30">
    <property type="entry name" value="Type II secretion system (T2SS), domain F"/>
    <property type="match status" value="1"/>
</dbReference>
<evidence type="ECO:0000256" key="3">
    <source>
        <dbReference type="ARBA" id="ARBA00022692"/>
    </source>
</evidence>
<organism evidence="8 9">
    <name type="scientific">Desertihabitans brevis</name>
    <dbReference type="NCBI Taxonomy" id="2268447"/>
    <lineage>
        <taxon>Bacteria</taxon>
        <taxon>Bacillati</taxon>
        <taxon>Actinomycetota</taxon>
        <taxon>Actinomycetes</taxon>
        <taxon>Propionibacteriales</taxon>
        <taxon>Propionibacteriaceae</taxon>
        <taxon>Desertihabitans</taxon>
    </lineage>
</organism>
<evidence type="ECO:0000313" key="9">
    <source>
        <dbReference type="Proteomes" id="UP000252770"/>
    </source>
</evidence>
<dbReference type="PANTHER" id="PTHR35007">
    <property type="entry name" value="INTEGRAL MEMBRANE PROTEIN-RELATED"/>
    <property type="match status" value="1"/>
</dbReference>
<comment type="caution">
    <text evidence="8">The sequence shown here is derived from an EMBL/GenBank/DDBJ whole genome shotgun (WGS) entry which is preliminary data.</text>
</comment>
<keyword evidence="5 6" id="KW-0472">Membrane</keyword>
<dbReference type="AlphaFoldDB" id="A0A367YU59"/>
<dbReference type="InterPro" id="IPR018076">
    <property type="entry name" value="T2SS_GspF_dom"/>
</dbReference>
<dbReference type="GO" id="GO:0005886">
    <property type="term" value="C:plasma membrane"/>
    <property type="evidence" value="ECO:0007669"/>
    <property type="project" value="UniProtKB-SubCell"/>
</dbReference>
<keyword evidence="9" id="KW-1185">Reference proteome</keyword>
<proteinExistence type="predicted"/>
<evidence type="ECO:0000256" key="2">
    <source>
        <dbReference type="ARBA" id="ARBA00022475"/>
    </source>
</evidence>
<evidence type="ECO:0000256" key="1">
    <source>
        <dbReference type="ARBA" id="ARBA00004651"/>
    </source>
</evidence>
<feature type="transmembrane region" description="Helical" evidence="6">
    <location>
        <begin position="253"/>
        <end position="272"/>
    </location>
</feature>